<dbReference type="SUPFAM" id="SSF53756">
    <property type="entry name" value="UDP-Glycosyltransferase/glycogen phosphorylase"/>
    <property type="match status" value="1"/>
</dbReference>
<dbReference type="InterPro" id="IPR028098">
    <property type="entry name" value="Glyco_trans_4-like_N"/>
</dbReference>
<dbReference type="AlphaFoldDB" id="A0A418JGE5"/>
<organism evidence="5 6">
    <name type="scientific">Staphylococcus hyicus</name>
    <dbReference type="NCBI Taxonomy" id="1284"/>
    <lineage>
        <taxon>Bacteria</taxon>
        <taxon>Bacillati</taxon>
        <taxon>Bacillota</taxon>
        <taxon>Bacilli</taxon>
        <taxon>Bacillales</taxon>
        <taxon>Staphylococcaceae</taxon>
        <taxon>Staphylococcus</taxon>
    </lineage>
</organism>
<dbReference type="InterPro" id="IPR001296">
    <property type="entry name" value="Glyco_trans_1"/>
</dbReference>
<dbReference type="Pfam" id="PF00534">
    <property type="entry name" value="Glycos_transf_1"/>
    <property type="match status" value="1"/>
</dbReference>
<dbReference type="RefSeq" id="WP_119635824.1">
    <property type="nucleotide sequence ID" value="NZ_JANIKY010000002.1"/>
</dbReference>
<comment type="caution">
    <text evidence="5">The sequence shown here is derived from an EMBL/GenBank/DDBJ whole genome shotgun (WGS) entry which is preliminary data.</text>
</comment>
<evidence type="ECO:0000256" key="1">
    <source>
        <dbReference type="ARBA" id="ARBA00022676"/>
    </source>
</evidence>
<feature type="domain" description="Glycosyl transferase family 1" evidence="3">
    <location>
        <begin position="189"/>
        <end position="347"/>
    </location>
</feature>
<dbReference type="Gene3D" id="3.40.50.2000">
    <property type="entry name" value="Glycogen Phosphorylase B"/>
    <property type="match status" value="2"/>
</dbReference>
<dbReference type="STRING" id="1284.SHYC_02160"/>
<evidence type="ECO:0000259" key="3">
    <source>
        <dbReference type="Pfam" id="PF00534"/>
    </source>
</evidence>
<evidence type="ECO:0000313" key="6">
    <source>
        <dbReference type="Proteomes" id="UP000285625"/>
    </source>
</evidence>
<protein>
    <submittedName>
        <fullName evidence="5">Glycosyltransferase</fullName>
    </submittedName>
</protein>
<dbReference type="EMBL" id="QXVO01000050">
    <property type="protein sequence ID" value="RIO43096.1"/>
    <property type="molecule type" value="Genomic_DNA"/>
</dbReference>
<sequence length="369" mass="42602">MKILNIVSSNVVQDPRVLKQIETIRSMTDTYLIIGKNNERATNERLNNVNFNLKLLGKNIDDTKMISKIINRVKFAFNVSKEIRKYQPDIIHANDFDVLFMVFLSRYRKAKVIYDAHEIYSKNSNINRIKVLSKLVQSIEKQIIKKVDGFVTVSYAAKNYYKNMGYAKEPEVITNAPMLMNTDLETNKHDLFEVVYQGQIVADRGYDEFIHAAKIEKDTRFVIRGFGPLEHELKEIVKKEDINNCFFDSAVEINDLIPKLTESHIGVVLTKPVSINYEYTVSNKIFECIHAGLPVILSPVKEHIYLNNKYNLGIVIDEVTPENIAQAVRELKSNHSLYQTLRNNAIQAAHQLNWQKESEKLKALYLFNS</sequence>
<evidence type="ECO:0000259" key="4">
    <source>
        <dbReference type="Pfam" id="PF13439"/>
    </source>
</evidence>
<dbReference type="PANTHER" id="PTHR12526:SF629">
    <property type="entry name" value="TEICHURONIC ACID BIOSYNTHESIS GLYCOSYLTRANSFERASE TUAH-RELATED"/>
    <property type="match status" value="1"/>
</dbReference>
<proteinExistence type="predicted"/>
<dbReference type="GO" id="GO:0016757">
    <property type="term" value="F:glycosyltransferase activity"/>
    <property type="evidence" value="ECO:0007669"/>
    <property type="project" value="UniProtKB-KW"/>
</dbReference>
<keyword evidence="2 5" id="KW-0808">Transferase</keyword>
<dbReference type="PANTHER" id="PTHR12526">
    <property type="entry name" value="GLYCOSYLTRANSFERASE"/>
    <property type="match status" value="1"/>
</dbReference>
<dbReference type="Proteomes" id="UP000285625">
    <property type="component" value="Unassembled WGS sequence"/>
</dbReference>
<gene>
    <name evidence="5" type="ORF">BUZ57_11380</name>
</gene>
<feature type="domain" description="Glycosyltransferase subfamily 4-like N-terminal" evidence="4">
    <location>
        <begin position="70"/>
        <end position="175"/>
    </location>
</feature>
<evidence type="ECO:0000313" key="5">
    <source>
        <dbReference type="EMBL" id="RIO43096.1"/>
    </source>
</evidence>
<reference evidence="5 6" key="1">
    <citation type="journal article" date="2016" name="Front. Microbiol.">
        <title>Comprehensive Phylogenetic Analysis of Bovine Non-aureus Staphylococci Species Based on Whole-Genome Sequencing.</title>
        <authorList>
            <person name="Naushad S."/>
            <person name="Barkema H.W."/>
            <person name="Luby C."/>
            <person name="Condas L.A."/>
            <person name="Nobrega D.B."/>
            <person name="Carson D.A."/>
            <person name="De Buck J."/>
        </authorList>
    </citation>
    <scope>NUCLEOTIDE SEQUENCE [LARGE SCALE GENOMIC DNA]</scope>
    <source>
        <strain evidence="5 6">SNUC 5959</strain>
    </source>
</reference>
<accession>A0A418JGE5</accession>
<dbReference type="Pfam" id="PF13439">
    <property type="entry name" value="Glyco_transf_4"/>
    <property type="match status" value="1"/>
</dbReference>
<name>A0A418JGE5_STAHY</name>
<keyword evidence="1" id="KW-0328">Glycosyltransferase</keyword>
<evidence type="ECO:0000256" key="2">
    <source>
        <dbReference type="ARBA" id="ARBA00022679"/>
    </source>
</evidence>